<protein>
    <submittedName>
        <fullName evidence="2">Uncharacterized protein</fullName>
    </submittedName>
</protein>
<accession>A0A815YE27</accession>
<evidence type="ECO:0000313" key="3">
    <source>
        <dbReference type="Proteomes" id="UP000663845"/>
    </source>
</evidence>
<feature type="compositionally biased region" description="Low complexity" evidence="1">
    <location>
        <begin position="27"/>
        <end position="39"/>
    </location>
</feature>
<feature type="non-terminal residue" evidence="2">
    <location>
        <position position="1"/>
    </location>
</feature>
<evidence type="ECO:0000256" key="1">
    <source>
        <dbReference type="SAM" id="MobiDB-lite"/>
    </source>
</evidence>
<dbReference type="EMBL" id="CAJNOG010008454">
    <property type="protein sequence ID" value="CAF1568886.1"/>
    <property type="molecule type" value="Genomic_DNA"/>
</dbReference>
<dbReference type="Proteomes" id="UP000663845">
    <property type="component" value="Unassembled WGS sequence"/>
</dbReference>
<name>A0A815YE27_9BILA</name>
<dbReference type="AlphaFoldDB" id="A0A815YE27"/>
<proteinExistence type="predicted"/>
<feature type="region of interest" description="Disordered" evidence="1">
    <location>
        <begin position="27"/>
        <end position="87"/>
    </location>
</feature>
<feature type="compositionally biased region" description="Polar residues" evidence="1">
    <location>
        <begin position="41"/>
        <end position="76"/>
    </location>
</feature>
<evidence type="ECO:0000313" key="2">
    <source>
        <dbReference type="EMBL" id="CAF1568886.1"/>
    </source>
</evidence>
<reference evidence="2" key="1">
    <citation type="submission" date="2021-02" db="EMBL/GenBank/DDBJ databases">
        <authorList>
            <person name="Nowell W R."/>
        </authorList>
    </citation>
    <scope>NUCLEOTIDE SEQUENCE</scope>
</reference>
<gene>
    <name evidence="2" type="ORF">JYZ213_LOCUS47250</name>
</gene>
<sequence length="87" mass="8743">PAANANNGTYNNETSLLMCGAGPYNNGGPNPNNAAGPPATHHNQNGALTPSVATSGTNPYTTAMPSLYTNTGNPLTNGGAGREFQLI</sequence>
<comment type="caution">
    <text evidence="2">The sequence shown here is derived from an EMBL/GenBank/DDBJ whole genome shotgun (WGS) entry which is preliminary data.</text>
</comment>
<organism evidence="2 3">
    <name type="scientific">Adineta steineri</name>
    <dbReference type="NCBI Taxonomy" id="433720"/>
    <lineage>
        <taxon>Eukaryota</taxon>
        <taxon>Metazoa</taxon>
        <taxon>Spiralia</taxon>
        <taxon>Gnathifera</taxon>
        <taxon>Rotifera</taxon>
        <taxon>Eurotatoria</taxon>
        <taxon>Bdelloidea</taxon>
        <taxon>Adinetida</taxon>
        <taxon>Adinetidae</taxon>
        <taxon>Adineta</taxon>
    </lineage>
</organism>